<evidence type="ECO:0000313" key="3">
    <source>
        <dbReference type="EMBL" id="EKC28699.1"/>
    </source>
</evidence>
<sequence length="477" mass="52975">MVYDIEDTSRIRGNPSVHEEPAEPLYGECSYEDTCYNFVTEICGQEIGPDFGTYLEFDKDGIIATDGKFAPPNLIGKEFKCTVTIRGMPSSGAKRYMSVYWRNFIFKAPEVDNIAKDPETCGKAYVTLYKGKGTNVAEKETFCGLNALPTHIEWEGEYATLFFYVDYRSPSSPDPDDPSKFLYSEIFFRLDITSFDFGCADTKEGVVMMCNNSKRCLDDSLRCDFWFSRNCQSESYPRDNSDTSRWPPGNCFKIVQTTTTEPLPTTPPPEPDFTPLVVVIGLAAALAFFFWCFWRPGYLIWRLGRLRNHPCVRACGACIPCSVMCVRCCSCSTCCIGEYEQSPTGPAAFRALQVQEMESQNSSVKENSQLIGGSSHSGKSGKDAGRILPCFPRTSVPEKQVGKVRLRQATVCPLQTSTAEPDQGNGEQGGSGTEPGTGSIEINRENPKMGVSAGNINFVNDWVKMLTGDGCHLREHR</sequence>
<dbReference type="PANTHER" id="PTHR24652:SF67">
    <property type="entry name" value="LOW-DENSITY LIPOPROTEIN RECEPTOR CLASS A DOMAIN-CONTAINING PROTEIN 2"/>
    <property type="match status" value="1"/>
</dbReference>
<feature type="region of interest" description="Disordered" evidence="1">
    <location>
        <begin position="1"/>
        <end position="20"/>
    </location>
</feature>
<reference evidence="3" key="1">
    <citation type="journal article" date="2012" name="Nature">
        <title>The oyster genome reveals stress adaptation and complexity of shell formation.</title>
        <authorList>
            <person name="Zhang G."/>
            <person name="Fang X."/>
            <person name="Guo X."/>
            <person name="Li L."/>
            <person name="Luo R."/>
            <person name="Xu F."/>
            <person name="Yang P."/>
            <person name="Zhang L."/>
            <person name="Wang X."/>
            <person name="Qi H."/>
            <person name="Xiong Z."/>
            <person name="Que H."/>
            <person name="Xie Y."/>
            <person name="Holland P.W."/>
            <person name="Paps J."/>
            <person name="Zhu Y."/>
            <person name="Wu F."/>
            <person name="Chen Y."/>
            <person name="Wang J."/>
            <person name="Peng C."/>
            <person name="Meng J."/>
            <person name="Yang L."/>
            <person name="Liu J."/>
            <person name="Wen B."/>
            <person name="Zhang N."/>
            <person name="Huang Z."/>
            <person name="Zhu Q."/>
            <person name="Feng Y."/>
            <person name="Mount A."/>
            <person name="Hedgecock D."/>
            <person name="Xu Z."/>
            <person name="Liu Y."/>
            <person name="Domazet-Loso T."/>
            <person name="Du Y."/>
            <person name="Sun X."/>
            <person name="Zhang S."/>
            <person name="Liu B."/>
            <person name="Cheng P."/>
            <person name="Jiang X."/>
            <person name="Li J."/>
            <person name="Fan D."/>
            <person name="Wang W."/>
            <person name="Fu W."/>
            <person name="Wang T."/>
            <person name="Wang B."/>
            <person name="Zhang J."/>
            <person name="Peng Z."/>
            <person name="Li Y."/>
            <person name="Li N."/>
            <person name="Wang J."/>
            <person name="Chen M."/>
            <person name="He Y."/>
            <person name="Tan F."/>
            <person name="Song X."/>
            <person name="Zheng Q."/>
            <person name="Huang R."/>
            <person name="Yang H."/>
            <person name="Du X."/>
            <person name="Chen L."/>
            <person name="Yang M."/>
            <person name="Gaffney P.M."/>
            <person name="Wang S."/>
            <person name="Luo L."/>
            <person name="She Z."/>
            <person name="Ming Y."/>
            <person name="Huang W."/>
            <person name="Zhang S."/>
            <person name="Huang B."/>
            <person name="Zhang Y."/>
            <person name="Qu T."/>
            <person name="Ni P."/>
            <person name="Miao G."/>
            <person name="Wang J."/>
            <person name="Wang Q."/>
            <person name="Steinberg C.E."/>
            <person name="Wang H."/>
            <person name="Li N."/>
            <person name="Qian L."/>
            <person name="Zhang G."/>
            <person name="Li Y."/>
            <person name="Yang H."/>
            <person name="Liu X."/>
            <person name="Wang J."/>
            <person name="Yin Y."/>
            <person name="Wang J."/>
        </authorList>
    </citation>
    <scope>NUCLEOTIDE SEQUENCE [LARGE SCALE GENOMIC DNA]</scope>
    <source>
        <strain evidence="3">05x7-T-G4-1.051#20</strain>
    </source>
</reference>
<feature type="region of interest" description="Disordered" evidence="1">
    <location>
        <begin position="414"/>
        <end position="449"/>
    </location>
</feature>
<dbReference type="AlphaFoldDB" id="K1QC17"/>
<organism evidence="3">
    <name type="scientific">Magallana gigas</name>
    <name type="common">Pacific oyster</name>
    <name type="synonym">Crassostrea gigas</name>
    <dbReference type="NCBI Taxonomy" id="29159"/>
    <lineage>
        <taxon>Eukaryota</taxon>
        <taxon>Metazoa</taxon>
        <taxon>Spiralia</taxon>
        <taxon>Lophotrochozoa</taxon>
        <taxon>Mollusca</taxon>
        <taxon>Bivalvia</taxon>
        <taxon>Autobranchia</taxon>
        <taxon>Pteriomorphia</taxon>
        <taxon>Ostreida</taxon>
        <taxon>Ostreoidea</taxon>
        <taxon>Ostreidae</taxon>
        <taxon>Magallana</taxon>
    </lineage>
</organism>
<evidence type="ECO:0000256" key="1">
    <source>
        <dbReference type="SAM" id="MobiDB-lite"/>
    </source>
</evidence>
<protein>
    <submittedName>
        <fullName evidence="3">Uncharacterized protein</fullName>
    </submittedName>
</protein>
<proteinExistence type="predicted"/>
<dbReference type="HOGENOM" id="CLU_572731_0_0_1"/>
<evidence type="ECO:0000256" key="2">
    <source>
        <dbReference type="SAM" id="Phobius"/>
    </source>
</evidence>
<feature type="compositionally biased region" description="Gly residues" evidence="1">
    <location>
        <begin position="426"/>
        <end position="435"/>
    </location>
</feature>
<keyword evidence="2" id="KW-1133">Transmembrane helix</keyword>
<feature type="transmembrane region" description="Helical" evidence="2">
    <location>
        <begin position="273"/>
        <end position="294"/>
    </location>
</feature>
<accession>K1QC17</accession>
<gene>
    <name evidence="3" type="ORF">CGI_10018957</name>
</gene>
<dbReference type="InParanoid" id="K1QC17"/>
<keyword evidence="2" id="KW-0472">Membrane</keyword>
<dbReference type="EMBL" id="JH816447">
    <property type="protein sequence ID" value="EKC28699.1"/>
    <property type="molecule type" value="Genomic_DNA"/>
</dbReference>
<dbReference type="PANTHER" id="PTHR24652">
    <property type="entry name" value="LOW-DENSITY LIPOPROTEIN RECEPTOR CLASS A DOMAIN-CONTAINING PROTEIN 2"/>
    <property type="match status" value="1"/>
</dbReference>
<name>K1QC17_MAGGI</name>
<dbReference type="InterPro" id="IPR042333">
    <property type="entry name" value="LRAD2/Mig-13-like"/>
</dbReference>
<keyword evidence="2" id="KW-0812">Transmembrane</keyword>
<feature type="region of interest" description="Disordered" evidence="1">
    <location>
        <begin position="363"/>
        <end position="389"/>
    </location>
</feature>